<reference evidence="1 2" key="1">
    <citation type="journal article" date="2024" name="BMC Genomics">
        <title>De novo assembly and annotation of Popillia japonica's genome with initial clues to its potential as an invasive pest.</title>
        <authorList>
            <person name="Cucini C."/>
            <person name="Boschi S."/>
            <person name="Funari R."/>
            <person name="Cardaioli E."/>
            <person name="Iannotti N."/>
            <person name="Marturano G."/>
            <person name="Paoli F."/>
            <person name="Bruttini M."/>
            <person name="Carapelli A."/>
            <person name="Frati F."/>
            <person name="Nardi F."/>
        </authorList>
    </citation>
    <scope>NUCLEOTIDE SEQUENCE [LARGE SCALE GENOMIC DNA]</scope>
    <source>
        <strain evidence="1">DMR45628</strain>
    </source>
</reference>
<dbReference type="Proteomes" id="UP001458880">
    <property type="component" value="Unassembled WGS sequence"/>
</dbReference>
<protein>
    <submittedName>
        <fullName evidence="1">Uncharacterized protein</fullName>
    </submittedName>
</protein>
<proteinExistence type="predicted"/>
<evidence type="ECO:0000313" key="1">
    <source>
        <dbReference type="EMBL" id="KAK9703608.1"/>
    </source>
</evidence>
<name>A0AAW1JJL0_POPJA</name>
<accession>A0AAW1JJL0</accession>
<comment type="caution">
    <text evidence="1">The sequence shown here is derived from an EMBL/GenBank/DDBJ whole genome shotgun (WGS) entry which is preliminary data.</text>
</comment>
<dbReference type="EMBL" id="JASPKY010000366">
    <property type="protein sequence ID" value="KAK9703608.1"/>
    <property type="molecule type" value="Genomic_DNA"/>
</dbReference>
<keyword evidence="2" id="KW-1185">Reference proteome</keyword>
<dbReference type="AlphaFoldDB" id="A0AAW1JJL0"/>
<organism evidence="1 2">
    <name type="scientific">Popillia japonica</name>
    <name type="common">Japanese beetle</name>
    <dbReference type="NCBI Taxonomy" id="7064"/>
    <lineage>
        <taxon>Eukaryota</taxon>
        <taxon>Metazoa</taxon>
        <taxon>Ecdysozoa</taxon>
        <taxon>Arthropoda</taxon>
        <taxon>Hexapoda</taxon>
        <taxon>Insecta</taxon>
        <taxon>Pterygota</taxon>
        <taxon>Neoptera</taxon>
        <taxon>Endopterygota</taxon>
        <taxon>Coleoptera</taxon>
        <taxon>Polyphaga</taxon>
        <taxon>Scarabaeiformia</taxon>
        <taxon>Scarabaeidae</taxon>
        <taxon>Rutelinae</taxon>
        <taxon>Popillia</taxon>
    </lineage>
</organism>
<gene>
    <name evidence="1" type="ORF">QE152_g29230</name>
</gene>
<sequence length="120" mass="13347">MFDTSNYREDNVYGIPPSLPKLGKMKDEYAGQIIKSFYGTGAKAYCIQMGKKTVKTAKGVKKYVIDKKLSAGAKAYCIQMGKKTVKTAKGVKKYVIDKKLSVADYVDVVEDSGTIMRTRR</sequence>
<evidence type="ECO:0000313" key="2">
    <source>
        <dbReference type="Proteomes" id="UP001458880"/>
    </source>
</evidence>